<dbReference type="GO" id="GO:0000032">
    <property type="term" value="P:cell wall mannoprotein biosynthetic process"/>
    <property type="evidence" value="ECO:0007669"/>
    <property type="project" value="TreeGrafter"/>
</dbReference>
<evidence type="ECO:0000256" key="3">
    <source>
        <dbReference type="ARBA" id="ARBA00022679"/>
    </source>
</evidence>
<keyword evidence="7" id="KW-1185">Reference proteome</keyword>
<gene>
    <name evidence="6" type="ORF">JMJ35_009698</name>
</gene>
<dbReference type="PIRSF" id="PIRSF018153">
    <property type="entry name" value="Glyco_trans_15"/>
    <property type="match status" value="1"/>
</dbReference>
<dbReference type="GO" id="GO:0016020">
    <property type="term" value="C:membrane"/>
    <property type="evidence" value="ECO:0007669"/>
    <property type="project" value="InterPro"/>
</dbReference>
<dbReference type="SUPFAM" id="SSF53448">
    <property type="entry name" value="Nucleotide-diphospho-sugar transferases"/>
    <property type="match status" value="1"/>
</dbReference>
<proteinExistence type="inferred from homology"/>
<reference evidence="6" key="1">
    <citation type="submission" date="2023-03" db="EMBL/GenBank/DDBJ databases">
        <title>Complete genome of Cladonia borealis.</title>
        <authorList>
            <person name="Park H."/>
        </authorList>
    </citation>
    <scope>NUCLEOTIDE SEQUENCE</scope>
    <source>
        <strain evidence="6">ANT050790</strain>
    </source>
</reference>
<evidence type="ECO:0000313" key="6">
    <source>
        <dbReference type="EMBL" id="KAK0507809.1"/>
    </source>
</evidence>
<feature type="region of interest" description="Disordered" evidence="5">
    <location>
        <begin position="214"/>
        <end position="247"/>
    </location>
</feature>
<dbReference type="PANTHER" id="PTHR31121:SF2">
    <property type="entry name" value="MANNOSYLTRANSFERASE KTR5-RELATED"/>
    <property type="match status" value="1"/>
</dbReference>
<name>A0AA39V1U4_9LECA</name>
<dbReference type="GO" id="GO:0006487">
    <property type="term" value="P:protein N-linked glycosylation"/>
    <property type="evidence" value="ECO:0007669"/>
    <property type="project" value="TreeGrafter"/>
</dbReference>
<dbReference type="InterPro" id="IPR002685">
    <property type="entry name" value="Glyco_trans_15"/>
</dbReference>
<dbReference type="EMBL" id="JAFEKC020000022">
    <property type="protein sequence ID" value="KAK0507809.1"/>
    <property type="molecule type" value="Genomic_DNA"/>
</dbReference>
<keyword evidence="2" id="KW-0328">Glycosyltransferase</keyword>
<sequence>MPAGAPPSIRKISEDYDKVFVTGCVEPETDAPRANAALVVLARNQELEGVVQSIKSMERHFNRWFHYPYVFLNDGDFDQTFKETIINHTSARVEFGKIDPDMWGYPDWVDLETAKEGIRKQGDAAIIFFYKHELLQKYDWYWRVEPEIKYFCDLTYDPFIHMERANKTYGFTIAVKELKETVPNIFRYASAYKRVNNITSQGLWEMFAEPAVPPEDDSLPPDDSKHKPPLPEEILSSEAGQGGVPDVDPEAMEGENYNMCHFWSNFEIARLDWFRSKPYNDFFDMMDRSGGFWMERWGDAPIHSLAAGVLLSPADIHYFRDIGYRHTTIQHCPANAPPNRQLARPPFLEMTTKDEKQRKEEDEYWETWDSVKENGVGCRCKCDTDIVDVEGKQGSCLAEWVNVAGGWASA</sequence>
<evidence type="ECO:0000256" key="2">
    <source>
        <dbReference type="ARBA" id="ARBA00022676"/>
    </source>
</evidence>
<dbReference type="GO" id="GO:0000026">
    <property type="term" value="F:alpha-1,2-mannosyltransferase activity"/>
    <property type="evidence" value="ECO:0007669"/>
    <property type="project" value="TreeGrafter"/>
</dbReference>
<comment type="similarity">
    <text evidence="1">Belongs to the glycosyltransferase 15 family.</text>
</comment>
<organism evidence="6 7">
    <name type="scientific">Cladonia borealis</name>
    <dbReference type="NCBI Taxonomy" id="184061"/>
    <lineage>
        <taxon>Eukaryota</taxon>
        <taxon>Fungi</taxon>
        <taxon>Dikarya</taxon>
        <taxon>Ascomycota</taxon>
        <taxon>Pezizomycotina</taxon>
        <taxon>Lecanoromycetes</taxon>
        <taxon>OSLEUM clade</taxon>
        <taxon>Lecanoromycetidae</taxon>
        <taxon>Lecanorales</taxon>
        <taxon>Lecanorineae</taxon>
        <taxon>Cladoniaceae</taxon>
        <taxon>Cladonia</taxon>
    </lineage>
</organism>
<dbReference type="InterPro" id="IPR029044">
    <property type="entry name" value="Nucleotide-diphossugar_trans"/>
</dbReference>
<dbReference type="Gene3D" id="3.90.550.10">
    <property type="entry name" value="Spore Coat Polysaccharide Biosynthesis Protein SpsA, Chain A"/>
    <property type="match status" value="1"/>
</dbReference>
<dbReference type="Proteomes" id="UP001166286">
    <property type="component" value="Unassembled WGS sequence"/>
</dbReference>
<evidence type="ECO:0000313" key="7">
    <source>
        <dbReference type="Proteomes" id="UP001166286"/>
    </source>
</evidence>
<protein>
    <submittedName>
        <fullName evidence="6">Uncharacterized protein</fullName>
    </submittedName>
</protein>
<evidence type="ECO:0000256" key="5">
    <source>
        <dbReference type="SAM" id="MobiDB-lite"/>
    </source>
</evidence>
<evidence type="ECO:0000256" key="4">
    <source>
        <dbReference type="PIRSR" id="PIRSR018153-1"/>
    </source>
</evidence>
<dbReference type="Pfam" id="PF01793">
    <property type="entry name" value="Glyco_transf_15"/>
    <property type="match status" value="2"/>
</dbReference>
<keyword evidence="3" id="KW-0808">Transferase</keyword>
<dbReference type="GO" id="GO:0005794">
    <property type="term" value="C:Golgi apparatus"/>
    <property type="evidence" value="ECO:0007669"/>
    <property type="project" value="TreeGrafter"/>
</dbReference>
<feature type="active site" description="Nucleophile" evidence="4">
    <location>
        <position position="267"/>
    </location>
</feature>
<accession>A0AA39V1U4</accession>
<dbReference type="PANTHER" id="PTHR31121">
    <property type="entry name" value="ALPHA-1,2 MANNOSYLTRANSFERASE KTR1"/>
    <property type="match status" value="1"/>
</dbReference>
<dbReference type="AlphaFoldDB" id="A0AA39V1U4"/>
<evidence type="ECO:0000256" key="1">
    <source>
        <dbReference type="ARBA" id="ARBA00007677"/>
    </source>
</evidence>
<comment type="caution">
    <text evidence="6">The sequence shown here is derived from an EMBL/GenBank/DDBJ whole genome shotgun (WGS) entry which is preliminary data.</text>
</comment>